<dbReference type="Pfam" id="PF00107">
    <property type="entry name" value="ADH_zinc_N"/>
    <property type="match status" value="1"/>
</dbReference>
<feature type="region of interest" description="Disordered" evidence="6">
    <location>
        <begin position="1"/>
        <end position="23"/>
    </location>
</feature>
<sequence>MAPQPALKAHESSPNGINGTSHLKTHADLSTLAENPIDRLWRGDKEGKVQLHAVVPEFDDPYKKREWIKEHMAAAFRYWGKLGFGEGSSGHITVRDPILQDCYWMNPLAVHFSSMTKSKLVLIGPDGYIRPEGAQLAINTAGYLIHSAVHKARPEAIAAAHCHSINASAWSAFGRPIDILQQDASVFYDNLSVYNDYSGVVLAEEEGERIAKALGPKNRNCILRNHGLLTLGQTVDEAAYVYGLLDKHCKIQLMAEAAEANGIKKIPISDEDAKYNAETEAHWGALYVAFQPENPQDYKVQEMEGITFRGSKGGKIVQSAFKRGVLGADEVLVKVTHSGLCGTDLHYLESDMVLGHEGVGIVQAVGSDCKEFNVGDRVGWGYIHETCSSCAQCTTGHEQFCPNSKGYGWANLDQGSFSNLAVWREQWLFRVPDNLSSEHAAPLMCGGATVFVPLIEYAKPLDRVGIVGIGGLGHLAIQFAAKMGCDVVVFSGTDSKRQEALSLGAREFYATKGVEDYTNLGVTKPIDRLILTTSSLEDVGKYYKLLSQQATIIPLTVSNANMVIPHQPTMLRGIQIVGTVVSGRYLHKKMLEFAERNNVHPIIEKYPMSMEGITEAVNRLQEGKTRYRGVLSWDLV</sequence>
<dbReference type="EMBL" id="LATX01001880">
    <property type="protein sequence ID" value="KTB36832.1"/>
    <property type="molecule type" value="Genomic_DNA"/>
</dbReference>
<evidence type="ECO:0000259" key="8">
    <source>
        <dbReference type="SMART" id="SM01007"/>
    </source>
</evidence>
<dbReference type="InterPro" id="IPR036291">
    <property type="entry name" value="NAD(P)-bd_dom_sf"/>
</dbReference>
<dbReference type="SUPFAM" id="SSF53639">
    <property type="entry name" value="AraD/HMP-PK domain-like"/>
    <property type="match status" value="1"/>
</dbReference>
<dbReference type="Gene3D" id="3.40.225.10">
    <property type="entry name" value="Class II aldolase/adducin N-terminal domain"/>
    <property type="match status" value="1"/>
</dbReference>
<evidence type="ECO:0000313" key="10">
    <source>
        <dbReference type="Proteomes" id="UP000054988"/>
    </source>
</evidence>
<dbReference type="CDD" id="cd05283">
    <property type="entry name" value="CAD1"/>
    <property type="match status" value="1"/>
</dbReference>
<dbReference type="InterPro" id="IPR036409">
    <property type="entry name" value="Aldolase_II/adducin_N_sf"/>
</dbReference>
<dbReference type="InterPro" id="IPR020843">
    <property type="entry name" value="ER"/>
</dbReference>
<proteinExistence type="inferred from homology"/>
<comment type="similarity">
    <text evidence="5">Belongs to the zinc-containing alcohol dehydrogenase family.</text>
</comment>
<evidence type="ECO:0000256" key="4">
    <source>
        <dbReference type="ARBA" id="ARBA00023002"/>
    </source>
</evidence>
<dbReference type="SMART" id="SM00829">
    <property type="entry name" value="PKS_ER"/>
    <property type="match status" value="1"/>
</dbReference>
<comment type="caution">
    <text evidence="9">The sequence shown here is derived from an EMBL/GenBank/DDBJ whole genome shotgun (WGS) entry which is preliminary data.</text>
</comment>
<evidence type="ECO:0000256" key="3">
    <source>
        <dbReference type="ARBA" id="ARBA00022833"/>
    </source>
</evidence>
<reference evidence="9 10" key="1">
    <citation type="submission" date="2015-12" db="EMBL/GenBank/DDBJ databases">
        <title>Draft genome sequence of Moniliophthora roreri, the causal agent of frosty pod rot of cacao.</title>
        <authorList>
            <person name="Aime M.C."/>
            <person name="Diaz-Valderrama J.R."/>
            <person name="Kijpornyongpan T."/>
            <person name="Phillips-Mora W."/>
        </authorList>
    </citation>
    <scope>NUCLEOTIDE SEQUENCE [LARGE SCALE GENOMIC DNA]</scope>
    <source>
        <strain evidence="9 10">MCA 2952</strain>
    </source>
</reference>
<dbReference type="GO" id="GO:0008270">
    <property type="term" value="F:zinc ion binding"/>
    <property type="evidence" value="ECO:0007669"/>
    <property type="project" value="InterPro"/>
</dbReference>
<evidence type="ECO:0000256" key="5">
    <source>
        <dbReference type="RuleBase" id="RU361277"/>
    </source>
</evidence>
<dbReference type="NCBIfam" id="NF004855">
    <property type="entry name" value="PRK06208.1"/>
    <property type="match status" value="1"/>
</dbReference>
<dbReference type="InterPro" id="IPR013154">
    <property type="entry name" value="ADH-like_N"/>
</dbReference>
<evidence type="ECO:0000259" key="7">
    <source>
        <dbReference type="SMART" id="SM00829"/>
    </source>
</evidence>
<dbReference type="InterPro" id="IPR011032">
    <property type="entry name" value="GroES-like_sf"/>
</dbReference>
<dbReference type="PANTHER" id="PTHR42683">
    <property type="entry name" value="ALDEHYDE REDUCTASE"/>
    <property type="match status" value="1"/>
</dbReference>
<dbReference type="GO" id="GO:0016616">
    <property type="term" value="F:oxidoreductase activity, acting on the CH-OH group of donors, NAD or NADP as acceptor"/>
    <property type="evidence" value="ECO:0007669"/>
    <property type="project" value="InterPro"/>
</dbReference>
<dbReference type="Pfam" id="PF00596">
    <property type="entry name" value="Aldolase_II"/>
    <property type="match status" value="1"/>
</dbReference>
<organism evidence="9 10">
    <name type="scientific">Moniliophthora roreri</name>
    <name type="common">Frosty pod rot fungus</name>
    <name type="synonym">Monilia roreri</name>
    <dbReference type="NCBI Taxonomy" id="221103"/>
    <lineage>
        <taxon>Eukaryota</taxon>
        <taxon>Fungi</taxon>
        <taxon>Dikarya</taxon>
        <taxon>Basidiomycota</taxon>
        <taxon>Agaricomycotina</taxon>
        <taxon>Agaricomycetes</taxon>
        <taxon>Agaricomycetidae</taxon>
        <taxon>Agaricales</taxon>
        <taxon>Marasmiineae</taxon>
        <taxon>Marasmiaceae</taxon>
        <taxon>Moniliophthora</taxon>
    </lineage>
</organism>
<dbReference type="InterPro" id="IPR013149">
    <property type="entry name" value="ADH-like_C"/>
</dbReference>
<dbReference type="InterPro" id="IPR047109">
    <property type="entry name" value="CAD-like"/>
</dbReference>
<dbReference type="SUPFAM" id="SSF51735">
    <property type="entry name" value="NAD(P)-binding Rossmann-fold domains"/>
    <property type="match status" value="1"/>
</dbReference>
<evidence type="ECO:0000256" key="1">
    <source>
        <dbReference type="ARBA" id="ARBA00001947"/>
    </source>
</evidence>
<dbReference type="FunFam" id="3.40.50.720:FF:000022">
    <property type="entry name" value="Cinnamyl alcohol dehydrogenase"/>
    <property type="match status" value="1"/>
</dbReference>
<dbReference type="Proteomes" id="UP000054988">
    <property type="component" value="Unassembled WGS sequence"/>
</dbReference>
<dbReference type="PROSITE" id="PS00065">
    <property type="entry name" value="D_2_HYDROXYACID_DH_1"/>
    <property type="match status" value="1"/>
</dbReference>
<gene>
    <name evidence="9" type="ORF">WG66_10569</name>
</gene>
<dbReference type="Pfam" id="PF08240">
    <property type="entry name" value="ADH_N"/>
    <property type="match status" value="1"/>
</dbReference>
<accession>A0A0W0FKK4</accession>
<keyword evidence="4" id="KW-0560">Oxidoreductase</keyword>
<feature type="domain" description="Enoyl reductase (ER)" evidence="7">
    <location>
        <begin position="310"/>
        <end position="631"/>
    </location>
</feature>
<dbReference type="Gene3D" id="3.90.180.10">
    <property type="entry name" value="Medium-chain alcohol dehydrogenases, catalytic domain"/>
    <property type="match status" value="1"/>
</dbReference>
<name>A0A0W0FKK4_MONRR</name>
<feature type="compositionally biased region" description="Polar residues" evidence="6">
    <location>
        <begin position="12"/>
        <end position="22"/>
    </location>
</feature>
<dbReference type="SMART" id="SM01007">
    <property type="entry name" value="Aldolase_II"/>
    <property type="match status" value="1"/>
</dbReference>
<dbReference type="InterPro" id="IPR002328">
    <property type="entry name" value="ADH_Zn_CS"/>
</dbReference>
<dbReference type="SUPFAM" id="SSF50129">
    <property type="entry name" value="GroES-like"/>
    <property type="match status" value="1"/>
</dbReference>
<keyword evidence="2 5" id="KW-0479">Metal-binding</keyword>
<keyword evidence="3 5" id="KW-0862">Zinc</keyword>
<dbReference type="AlphaFoldDB" id="A0A0W0FKK4"/>
<dbReference type="PROSITE" id="PS00059">
    <property type="entry name" value="ADH_ZINC"/>
    <property type="match status" value="1"/>
</dbReference>
<dbReference type="InterPro" id="IPR001303">
    <property type="entry name" value="Aldolase_II/adducin_N"/>
</dbReference>
<dbReference type="InterPro" id="IPR029752">
    <property type="entry name" value="D-isomer_DH_CS1"/>
</dbReference>
<dbReference type="eggNOG" id="KOG0023">
    <property type="taxonomic scope" value="Eukaryota"/>
</dbReference>
<evidence type="ECO:0000313" key="9">
    <source>
        <dbReference type="EMBL" id="KTB36832.1"/>
    </source>
</evidence>
<evidence type="ECO:0000256" key="6">
    <source>
        <dbReference type="SAM" id="MobiDB-lite"/>
    </source>
</evidence>
<dbReference type="Gene3D" id="3.40.50.720">
    <property type="entry name" value="NAD(P)-binding Rossmann-like Domain"/>
    <property type="match status" value="1"/>
</dbReference>
<feature type="domain" description="Class II aldolase/adducin N-terminal" evidence="8">
    <location>
        <begin position="70"/>
        <end position="253"/>
    </location>
</feature>
<evidence type="ECO:0000256" key="2">
    <source>
        <dbReference type="ARBA" id="ARBA00022723"/>
    </source>
</evidence>
<protein>
    <submittedName>
        <fullName evidence="9">Putative arad-like aldolase/epimerase</fullName>
    </submittedName>
</protein>
<dbReference type="FunFam" id="3.40.225.10:FF:000009">
    <property type="entry name" value="Class II aldolase/adducin N-terminal"/>
    <property type="match status" value="1"/>
</dbReference>
<comment type="cofactor">
    <cofactor evidence="1 5">
        <name>Zn(2+)</name>
        <dbReference type="ChEBI" id="CHEBI:29105"/>
    </cofactor>
</comment>